<reference evidence="3" key="1">
    <citation type="journal article" date="2017" name="Appl. Environ. Microbiol.">
        <title>Genomic analysis of Calderihabitans maritimus KKC1, a thermophilic hydrogenogenic carboxydotrophic bacterium isolated from marine sediment.</title>
        <authorList>
            <person name="Omae K."/>
            <person name="Yoneda Y."/>
            <person name="Fukuyama Y."/>
            <person name="Yoshida T."/>
            <person name="Sako Y."/>
        </authorList>
    </citation>
    <scope>NUCLEOTIDE SEQUENCE [LARGE SCALE GENOMIC DNA]</scope>
    <source>
        <strain evidence="3">KKC1</strain>
    </source>
</reference>
<dbReference type="AlphaFoldDB" id="A0A1Z5HSW8"/>
<name>A0A1Z5HSW8_9FIRM</name>
<dbReference type="Pfam" id="PF13276">
    <property type="entry name" value="HTH_21"/>
    <property type="match status" value="1"/>
</dbReference>
<accession>A0A1Z5HSW8</accession>
<evidence type="ECO:0000259" key="1">
    <source>
        <dbReference type="Pfam" id="PF13276"/>
    </source>
</evidence>
<dbReference type="EMBL" id="BDGJ01000081">
    <property type="protein sequence ID" value="GAW92447.1"/>
    <property type="molecule type" value="Genomic_DNA"/>
</dbReference>
<dbReference type="RefSeq" id="WP_368731560.1">
    <property type="nucleotide sequence ID" value="NZ_BDGJ01000081.1"/>
</dbReference>
<gene>
    <name evidence="2" type="ORF">KKC1_16010</name>
</gene>
<evidence type="ECO:0000313" key="2">
    <source>
        <dbReference type="EMBL" id="GAW92447.1"/>
    </source>
</evidence>
<evidence type="ECO:0000313" key="3">
    <source>
        <dbReference type="Proteomes" id="UP000197032"/>
    </source>
</evidence>
<protein>
    <recommendedName>
        <fullName evidence="1">HTH-like domain-containing protein</fullName>
    </recommendedName>
</protein>
<dbReference type="Proteomes" id="UP000197032">
    <property type="component" value="Unassembled WGS sequence"/>
</dbReference>
<keyword evidence="3" id="KW-1185">Reference proteome</keyword>
<organism evidence="2 3">
    <name type="scientific">Calderihabitans maritimus</name>
    <dbReference type="NCBI Taxonomy" id="1246530"/>
    <lineage>
        <taxon>Bacteria</taxon>
        <taxon>Bacillati</taxon>
        <taxon>Bacillota</taxon>
        <taxon>Clostridia</taxon>
        <taxon>Neomoorellales</taxon>
        <taxon>Calderihabitantaceae</taxon>
        <taxon>Calderihabitans</taxon>
    </lineage>
</organism>
<sequence length="107" mass="12744">MDIHGNPVSDEQIKEYIIELIEGEGYAYGYHKLTICLRRKYKLVINKKKVYRLCKELDVLKPQRRVKRKHPRRVARNRTVTASNQLWERMSSMATYVGKIAFSFSWP</sequence>
<feature type="domain" description="HTH-like" evidence="1">
    <location>
        <begin position="10"/>
        <end position="65"/>
    </location>
</feature>
<dbReference type="InterPro" id="IPR025948">
    <property type="entry name" value="HTH-like_dom"/>
</dbReference>
<comment type="caution">
    <text evidence="2">The sequence shown here is derived from an EMBL/GenBank/DDBJ whole genome shotgun (WGS) entry which is preliminary data.</text>
</comment>
<proteinExistence type="predicted"/>